<organism evidence="1 2">
    <name type="scientific">Trichuris muris</name>
    <name type="common">Mouse whipworm</name>
    <dbReference type="NCBI Taxonomy" id="70415"/>
    <lineage>
        <taxon>Eukaryota</taxon>
        <taxon>Metazoa</taxon>
        <taxon>Ecdysozoa</taxon>
        <taxon>Nematoda</taxon>
        <taxon>Enoplea</taxon>
        <taxon>Dorylaimia</taxon>
        <taxon>Trichinellida</taxon>
        <taxon>Trichuridae</taxon>
        <taxon>Trichuris</taxon>
    </lineage>
</organism>
<sequence>MLAKSFVLAWKVRWPLFTTVMSFAGTRKGFQGHSLFARGSNLGLSGLPCLWKAKHGAAMQCANHVAAKKNRADWGLPKEKAACEANLEL</sequence>
<protein>
    <submittedName>
        <fullName evidence="2">Secreted protein</fullName>
    </submittedName>
</protein>
<name>A0A5S6QE88_TRIMR</name>
<reference evidence="2" key="1">
    <citation type="submission" date="2019-12" db="UniProtKB">
        <authorList>
            <consortium name="WormBaseParasite"/>
        </authorList>
    </citation>
    <scope>IDENTIFICATION</scope>
</reference>
<dbReference type="AlphaFoldDB" id="A0A5S6QE88"/>
<dbReference type="WBParaSite" id="TMUE_1000005538.1">
    <property type="protein sequence ID" value="TMUE_1000005538.1"/>
    <property type="gene ID" value="WBGene00287800"/>
</dbReference>
<accession>A0A5S6QE88</accession>
<keyword evidence="1" id="KW-1185">Reference proteome</keyword>
<evidence type="ECO:0000313" key="1">
    <source>
        <dbReference type="Proteomes" id="UP000046395"/>
    </source>
</evidence>
<dbReference type="Proteomes" id="UP000046395">
    <property type="component" value="Unassembled WGS sequence"/>
</dbReference>
<proteinExistence type="predicted"/>
<evidence type="ECO:0000313" key="2">
    <source>
        <dbReference type="WBParaSite" id="TMUE_1000005538.1"/>
    </source>
</evidence>